<protein>
    <recommendedName>
        <fullName evidence="8">Androgen-induced gene 1 protein</fullName>
    </recommendedName>
</protein>
<dbReference type="InterPro" id="IPR006838">
    <property type="entry name" value="ADTRP_AIG1"/>
</dbReference>
<dbReference type="FunCoup" id="A0A1C7NF05">
    <property type="interactions" value="178"/>
</dbReference>
<evidence type="ECO:0000256" key="2">
    <source>
        <dbReference type="ARBA" id="ARBA00022692"/>
    </source>
</evidence>
<dbReference type="EMBL" id="LUGH01000205">
    <property type="protein sequence ID" value="OBZ87677.1"/>
    <property type="molecule type" value="Genomic_DNA"/>
</dbReference>
<evidence type="ECO:0000256" key="1">
    <source>
        <dbReference type="ARBA" id="ARBA00004127"/>
    </source>
</evidence>
<dbReference type="Pfam" id="PF04750">
    <property type="entry name" value="Far-17a_AIG1"/>
    <property type="match status" value="1"/>
</dbReference>
<dbReference type="AlphaFoldDB" id="A0A1C7NF05"/>
<sequence length="216" mass="24652">MSSLLSLVLNTVGLVSNIYALKNINSEEFENPYALGFGGQYQYLTILGLTTATVAFALKIVRNFYPKFSDTIHEVVTNIATPLEGVISVLYWSMMLLDPHLIIPKDIPSPPLLLDFTLHLFPAIFLWIDFLVFNAEFKRSSRHVGVIYGFAAFYYVWSWYCQTVNGYWPYPFLGDFTLVMRTAFFVGAGVLAWGMYEFGALVHRKIHALEQHQKTQ</sequence>
<evidence type="ECO:0000256" key="5">
    <source>
        <dbReference type="SAM" id="Phobius"/>
    </source>
</evidence>
<evidence type="ECO:0000256" key="4">
    <source>
        <dbReference type="ARBA" id="ARBA00023136"/>
    </source>
</evidence>
<dbReference type="Proteomes" id="UP000093000">
    <property type="component" value="Unassembled WGS sequence"/>
</dbReference>
<organism evidence="6 7">
    <name type="scientific">Choanephora cucurbitarum</name>
    <dbReference type="NCBI Taxonomy" id="101091"/>
    <lineage>
        <taxon>Eukaryota</taxon>
        <taxon>Fungi</taxon>
        <taxon>Fungi incertae sedis</taxon>
        <taxon>Mucoromycota</taxon>
        <taxon>Mucoromycotina</taxon>
        <taxon>Mucoromycetes</taxon>
        <taxon>Mucorales</taxon>
        <taxon>Mucorineae</taxon>
        <taxon>Choanephoraceae</taxon>
        <taxon>Choanephoroideae</taxon>
        <taxon>Choanephora</taxon>
    </lineage>
</organism>
<feature type="transmembrane region" description="Helical" evidence="5">
    <location>
        <begin position="144"/>
        <end position="160"/>
    </location>
</feature>
<dbReference type="GO" id="GO:0016020">
    <property type="term" value="C:membrane"/>
    <property type="evidence" value="ECO:0007669"/>
    <property type="project" value="InterPro"/>
</dbReference>
<reference evidence="6 7" key="1">
    <citation type="submission" date="2016-03" db="EMBL/GenBank/DDBJ databases">
        <title>Choanephora cucurbitarum.</title>
        <authorList>
            <person name="Min B."/>
            <person name="Park H."/>
            <person name="Park J.-H."/>
            <person name="Shin H.-D."/>
            <person name="Choi I.-G."/>
        </authorList>
    </citation>
    <scope>NUCLEOTIDE SEQUENCE [LARGE SCALE GENOMIC DNA]</scope>
    <source>
        <strain evidence="6 7">KUS-F28377</strain>
    </source>
</reference>
<feature type="transmembrane region" description="Helical" evidence="5">
    <location>
        <begin position="44"/>
        <end position="61"/>
    </location>
</feature>
<evidence type="ECO:0000313" key="6">
    <source>
        <dbReference type="EMBL" id="OBZ87677.1"/>
    </source>
</evidence>
<evidence type="ECO:0000256" key="3">
    <source>
        <dbReference type="ARBA" id="ARBA00022989"/>
    </source>
</evidence>
<name>A0A1C7NF05_9FUNG</name>
<dbReference type="OrthoDB" id="1898221at2759"/>
<gene>
    <name evidence="6" type="ORF">A0J61_04277</name>
</gene>
<dbReference type="PANTHER" id="PTHR10989">
    <property type="entry name" value="ANDROGEN-INDUCED PROTEIN 1-RELATED"/>
    <property type="match status" value="1"/>
</dbReference>
<keyword evidence="2 5" id="KW-0812">Transmembrane</keyword>
<dbReference type="InParanoid" id="A0A1C7NF05"/>
<keyword evidence="4 5" id="KW-0472">Membrane</keyword>
<evidence type="ECO:0008006" key="8">
    <source>
        <dbReference type="Google" id="ProtNLM"/>
    </source>
</evidence>
<feature type="transmembrane region" description="Helical" evidence="5">
    <location>
        <begin position="112"/>
        <end position="132"/>
    </location>
</feature>
<proteinExistence type="predicted"/>
<accession>A0A1C7NF05</accession>
<keyword evidence="3 5" id="KW-1133">Transmembrane helix</keyword>
<dbReference type="PANTHER" id="PTHR10989:SF16">
    <property type="entry name" value="AT02829P-RELATED"/>
    <property type="match status" value="1"/>
</dbReference>
<comment type="subcellular location">
    <subcellularLocation>
        <location evidence="1">Endomembrane system</location>
        <topology evidence="1">Multi-pass membrane protein</topology>
    </subcellularLocation>
</comment>
<keyword evidence="7" id="KW-1185">Reference proteome</keyword>
<dbReference type="GO" id="GO:0012505">
    <property type="term" value="C:endomembrane system"/>
    <property type="evidence" value="ECO:0007669"/>
    <property type="project" value="UniProtKB-SubCell"/>
</dbReference>
<evidence type="ECO:0000313" key="7">
    <source>
        <dbReference type="Proteomes" id="UP000093000"/>
    </source>
</evidence>
<comment type="caution">
    <text evidence="6">The sequence shown here is derived from an EMBL/GenBank/DDBJ whole genome shotgun (WGS) entry which is preliminary data.</text>
</comment>
<feature type="transmembrane region" description="Helical" evidence="5">
    <location>
        <begin position="73"/>
        <end position="92"/>
    </location>
</feature>
<feature type="transmembrane region" description="Helical" evidence="5">
    <location>
        <begin position="172"/>
        <end position="196"/>
    </location>
</feature>